<proteinExistence type="predicted"/>
<evidence type="ECO:0000256" key="1">
    <source>
        <dbReference type="ARBA" id="ARBA00004123"/>
    </source>
</evidence>
<accession>A0AAV8XI38</accession>
<organism evidence="7 8">
    <name type="scientific">Rhamnusium bicolor</name>
    <dbReference type="NCBI Taxonomy" id="1586634"/>
    <lineage>
        <taxon>Eukaryota</taxon>
        <taxon>Metazoa</taxon>
        <taxon>Ecdysozoa</taxon>
        <taxon>Arthropoda</taxon>
        <taxon>Hexapoda</taxon>
        <taxon>Insecta</taxon>
        <taxon>Pterygota</taxon>
        <taxon>Neoptera</taxon>
        <taxon>Endopterygota</taxon>
        <taxon>Coleoptera</taxon>
        <taxon>Polyphaga</taxon>
        <taxon>Cucujiformia</taxon>
        <taxon>Chrysomeloidea</taxon>
        <taxon>Cerambycidae</taxon>
        <taxon>Lepturinae</taxon>
        <taxon>Rhagiini</taxon>
        <taxon>Rhamnusium</taxon>
    </lineage>
</organism>
<dbReference type="AlphaFoldDB" id="A0AAV8XI38"/>
<dbReference type="PANTHER" id="PTHR44313">
    <property type="entry name" value="DNAJ HOMOLOG SUBFAMILY C MEMBER 17"/>
    <property type="match status" value="1"/>
</dbReference>
<dbReference type="GO" id="GO:0000390">
    <property type="term" value="P:spliceosomal complex disassembly"/>
    <property type="evidence" value="ECO:0007669"/>
    <property type="project" value="TreeGrafter"/>
</dbReference>
<keyword evidence="5" id="KW-0539">Nucleus</keyword>
<evidence type="ECO:0000313" key="8">
    <source>
        <dbReference type="Proteomes" id="UP001162156"/>
    </source>
</evidence>
<evidence type="ECO:0000313" key="7">
    <source>
        <dbReference type="EMBL" id="KAJ8938449.1"/>
    </source>
</evidence>
<evidence type="ECO:0000256" key="6">
    <source>
        <dbReference type="SAM" id="Coils"/>
    </source>
</evidence>
<dbReference type="InterPro" id="IPR052094">
    <property type="entry name" value="Pre-mRNA-splicing_ERAD"/>
</dbReference>
<dbReference type="PANTHER" id="PTHR44313:SF1">
    <property type="entry name" value="DNAJ HOMOLOG SUBFAMILY C MEMBER 17"/>
    <property type="match status" value="1"/>
</dbReference>
<gene>
    <name evidence="7" type="ORF">NQ314_011485</name>
</gene>
<name>A0AAV8XI38_9CUCU</name>
<keyword evidence="3" id="KW-0963">Cytoplasm</keyword>
<keyword evidence="6" id="KW-0175">Coiled coil</keyword>
<dbReference type="GO" id="GO:0005737">
    <property type="term" value="C:cytoplasm"/>
    <property type="evidence" value="ECO:0007669"/>
    <property type="project" value="UniProtKB-SubCell"/>
</dbReference>
<dbReference type="Proteomes" id="UP001162156">
    <property type="component" value="Unassembled WGS sequence"/>
</dbReference>
<protein>
    <submittedName>
        <fullName evidence="7">Uncharacterized protein</fullName>
    </submittedName>
</protein>
<dbReference type="EMBL" id="JANEYF010003187">
    <property type="protein sequence ID" value="KAJ8938449.1"/>
    <property type="molecule type" value="Genomic_DNA"/>
</dbReference>
<dbReference type="InterPro" id="IPR036869">
    <property type="entry name" value="J_dom_sf"/>
</dbReference>
<reference evidence="7" key="1">
    <citation type="journal article" date="2023" name="Insect Mol. Biol.">
        <title>Genome sequencing provides insights into the evolution of gene families encoding plant cell wall-degrading enzymes in longhorned beetles.</title>
        <authorList>
            <person name="Shin N.R."/>
            <person name="Okamura Y."/>
            <person name="Kirsch R."/>
            <person name="Pauchet Y."/>
        </authorList>
    </citation>
    <scope>NUCLEOTIDE SEQUENCE</scope>
    <source>
        <strain evidence="7">RBIC_L_NR</strain>
    </source>
</reference>
<keyword evidence="4" id="KW-0143">Chaperone</keyword>
<comment type="subcellular location">
    <subcellularLocation>
        <location evidence="2">Cytoplasm</location>
    </subcellularLocation>
    <subcellularLocation>
        <location evidence="1">Nucleus</location>
    </subcellularLocation>
</comment>
<evidence type="ECO:0000256" key="4">
    <source>
        <dbReference type="ARBA" id="ARBA00023186"/>
    </source>
</evidence>
<dbReference type="SUPFAM" id="SSF46565">
    <property type="entry name" value="Chaperone J-domain"/>
    <property type="match status" value="1"/>
</dbReference>
<keyword evidence="8" id="KW-1185">Reference proteome</keyword>
<comment type="caution">
    <text evidence="7">The sequence shown here is derived from an EMBL/GenBank/DDBJ whole genome shotgun (WGS) entry which is preliminary data.</text>
</comment>
<feature type="coiled-coil region" evidence="6">
    <location>
        <begin position="75"/>
        <end position="102"/>
    </location>
</feature>
<dbReference type="GO" id="GO:0005681">
    <property type="term" value="C:spliceosomal complex"/>
    <property type="evidence" value="ECO:0007669"/>
    <property type="project" value="TreeGrafter"/>
</dbReference>
<sequence length="190" mass="22180">MDDLKIEDLDLYELLEIEISSTVADPIEKKLCNAILTKILMMSMLGKKFHQLSKALEVLTDEAARAAYDKVLRGKKEAALRHKELDGKRRKLKEDLEAREKAAGKYTTKKSADELLREEIERLRKEGSKQVEEEVEYVKRKLREEQQLNTEYWDGSKHRIKIKWSANKEDATNGGYTQEMLQRFLSKVIH</sequence>
<evidence type="ECO:0000256" key="3">
    <source>
        <dbReference type="ARBA" id="ARBA00022490"/>
    </source>
</evidence>
<evidence type="ECO:0000256" key="5">
    <source>
        <dbReference type="ARBA" id="ARBA00023242"/>
    </source>
</evidence>
<evidence type="ECO:0000256" key="2">
    <source>
        <dbReference type="ARBA" id="ARBA00004496"/>
    </source>
</evidence>